<comment type="caution">
    <text evidence="3">The sequence shown here is derived from an EMBL/GenBank/DDBJ whole genome shotgun (WGS) entry which is preliminary data.</text>
</comment>
<evidence type="ECO:0000313" key="4">
    <source>
        <dbReference type="Proteomes" id="UP000632849"/>
    </source>
</evidence>
<dbReference type="RefSeq" id="WP_190041073.1">
    <property type="nucleotide sequence ID" value="NZ_BNBE01000001.1"/>
</dbReference>
<evidence type="ECO:0000256" key="1">
    <source>
        <dbReference type="SAM" id="MobiDB-lite"/>
    </source>
</evidence>
<evidence type="ECO:0000256" key="2">
    <source>
        <dbReference type="SAM" id="Phobius"/>
    </source>
</evidence>
<keyword evidence="2" id="KW-0812">Transmembrane</keyword>
<proteinExistence type="predicted"/>
<protein>
    <submittedName>
        <fullName evidence="3">Uncharacterized protein</fullName>
    </submittedName>
</protein>
<evidence type="ECO:0000313" key="3">
    <source>
        <dbReference type="EMBL" id="GHF86852.1"/>
    </source>
</evidence>
<gene>
    <name evidence="3" type="ORF">GCM10017667_14180</name>
</gene>
<dbReference type="Proteomes" id="UP000632849">
    <property type="component" value="Unassembled WGS sequence"/>
</dbReference>
<sequence>MISEPELEGGLPFETSETLTGERPPRPPRDRRPWLWALGGALAASVLWGAGLYAYGGGQRQPEGVDLRGYEAVGELCGRASLKGLEGVLGERSSEGSGPSLDEPALAQSSCTVNFGPGEREQSVNISYTLHRQTDPQPEFEALAKHQDMMEPVGGVGEQAFFGDLGEEGGSLRVLDGPVVLELQVYRTYLGGMNGEVVERGAPDLSGIDVPLTQDALALLAELRK</sequence>
<dbReference type="EMBL" id="BNBE01000001">
    <property type="protein sequence ID" value="GHF86852.1"/>
    <property type="molecule type" value="Genomic_DNA"/>
</dbReference>
<reference evidence="3" key="1">
    <citation type="journal article" date="2014" name="Int. J. Syst. Evol. Microbiol.">
        <title>Complete genome sequence of Corynebacterium casei LMG S-19264T (=DSM 44701T), isolated from a smear-ripened cheese.</title>
        <authorList>
            <consortium name="US DOE Joint Genome Institute (JGI-PGF)"/>
            <person name="Walter F."/>
            <person name="Albersmeier A."/>
            <person name="Kalinowski J."/>
            <person name="Ruckert C."/>
        </authorList>
    </citation>
    <scope>NUCLEOTIDE SEQUENCE</scope>
    <source>
        <strain evidence="3">JCM 4122</strain>
    </source>
</reference>
<keyword evidence="4" id="KW-1185">Reference proteome</keyword>
<dbReference type="AlphaFoldDB" id="A0A919EJ32"/>
<feature type="transmembrane region" description="Helical" evidence="2">
    <location>
        <begin position="34"/>
        <end position="55"/>
    </location>
</feature>
<accession>A0A919EJ32</accession>
<reference evidence="3" key="2">
    <citation type="submission" date="2020-09" db="EMBL/GenBank/DDBJ databases">
        <authorList>
            <person name="Sun Q."/>
            <person name="Ohkuma M."/>
        </authorList>
    </citation>
    <scope>NUCLEOTIDE SEQUENCE</scope>
    <source>
        <strain evidence="3">JCM 4122</strain>
    </source>
</reference>
<feature type="region of interest" description="Disordered" evidence="1">
    <location>
        <begin position="1"/>
        <end position="31"/>
    </location>
</feature>
<keyword evidence="2" id="KW-1133">Transmembrane helix</keyword>
<organism evidence="3 4">
    <name type="scientific">Streptomyces filamentosus</name>
    <name type="common">Streptomyces roseosporus</name>
    <dbReference type="NCBI Taxonomy" id="67294"/>
    <lineage>
        <taxon>Bacteria</taxon>
        <taxon>Bacillati</taxon>
        <taxon>Actinomycetota</taxon>
        <taxon>Actinomycetes</taxon>
        <taxon>Kitasatosporales</taxon>
        <taxon>Streptomycetaceae</taxon>
        <taxon>Streptomyces</taxon>
    </lineage>
</organism>
<name>A0A919EJ32_STRFL</name>
<keyword evidence="2" id="KW-0472">Membrane</keyword>